<proteinExistence type="predicted"/>
<dbReference type="EMBL" id="MN739552">
    <property type="protein sequence ID" value="QHT12865.1"/>
    <property type="molecule type" value="Genomic_DNA"/>
</dbReference>
<reference evidence="1" key="1">
    <citation type="journal article" date="2020" name="Nature">
        <title>Giant virus diversity and host interactions through global metagenomics.</title>
        <authorList>
            <person name="Schulz F."/>
            <person name="Roux S."/>
            <person name="Paez-Espino D."/>
            <person name="Jungbluth S."/>
            <person name="Walsh D.A."/>
            <person name="Denef V.J."/>
            <person name="McMahon K.D."/>
            <person name="Konstantinidis K.T."/>
            <person name="Eloe-Fadrosh E.A."/>
            <person name="Kyrpides N.C."/>
            <person name="Woyke T."/>
        </authorList>
    </citation>
    <scope>NUCLEOTIDE SEQUENCE</scope>
    <source>
        <strain evidence="1">GVMAG-M-3300023174-130</strain>
    </source>
</reference>
<name>A0A6C0DB67_9ZZZZ</name>
<accession>A0A6C0DB67</accession>
<protein>
    <submittedName>
        <fullName evidence="1">Uncharacterized protein</fullName>
    </submittedName>
</protein>
<organism evidence="1">
    <name type="scientific">viral metagenome</name>
    <dbReference type="NCBI Taxonomy" id="1070528"/>
    <lineage>
        <taxon>unclassified sequences</taxon>
        <taxon>metagenomes</taxon>
        <taxon>organismal metagenomes</taxon>
    </lineage>
</organism>
<sequence length="379" mass="45054">MMNETIKSTQKPPPLIKQNSLLGRQMSVTIFNQGESNTCYAHTFATIGRRLFYIYYFKTFNDFIFPDIDFFDILKSEYSEDISGAYYSIMEEETGIFTDQQKQYLLIYLFFYSWALTWGERDAENNVMHGSDETFRIAILLNLIIKINLPLYSNFKYSQLRFIFSKYKFSYEKTFITKVSNFHSFWNDDTFQPLVSCIYGIKHFFLMNKIIEFEELYQLYLKKHFHDIAEIFETEQFNQVLHLIDKYQIYANINLNKVKIMHDGGWHNFDAHFLTLIRVKNADLFVKDTAPIDVDGEPINSNFSFNKNTIDWFNAKDEESSFYKESGPHFLISCIYPIFEEGTQLGGKNDKTNRKTRKAKIRKAKIRKTKIRKTKIRKN</sequence>
<evidence type="ECO:0000313" key="1">
    <source>
        <dbReference type="EMBL" id="QHT12865.1"/>
    </source>
</evidence>
<dbReference type="AlphaFoldDB" id="A0A6C0DB67"/>